<evidence type="ECO:0000256" key="2">
    <source>
        <dbReference type="ARBA" id="ARBA00023012"/>
    </source>
</evidence>
<dbReference type="InterPro" id="IPR000792">
    <property type="entry name" value="Tscrpt_reg_LuxR_C"/>
</dbReference>
<dbReference type="OrthoDB" id="9782655at2"/>
<dbReference type="Pfam" id="PF00196">
    <property type="entry name" value="GerE"/>
    <property type="match status" value="1"/>
</dbReference>
<evidence type="ECO:0000259" key="8">
    <source>
        <dbReference type="PROSITE" id="PS50110"/>
    </source>
</evidence>
<dbReference type="PROSITE" id="PS50043">
    <property type="entry name" value="HTH_LUXR_2"/>
    <property type="match status" value="1"/>
</dbReference>
<dbReference type="Proteomes" id="UP000078428">
    <property type="component" value="Unassembled WGS sequence"/>
</dbReference>
<evidence type="ECO:0000256" key="3">
    <source>
        <dbReference type="ARBA" id="ARBA00023015"/>
    </source>
</evidence>
<dbReference type="GO" id="GO:0003677">
    <property type="term" value="F:DNA binding"/>
    <property type="evidence" value="ECO:0007669"/>
    <property type="project" value="UniProtKB-KW"/>
</dbReference>
<keyword evidence="3" id="KW-0805">Transcription regulation</keyword>
<evidence type="ECO:0000259" key="7">
    <source>
        <dbReference type="PROSITE" id="PS50043"/>
    </source>
</evidence>
<dbReference type="Pfam" id="PF00072">
    <property type="entry name" value="Response_reg"/>
    <property type="match status" value="1"/>
</dbReference>
<accession>A0A178MAB4</accession>
<dbReference type="InterPro" id="IPR016032">
    <property type="entry name" value="Sig_transdc_resp-reg_C-effctor"/>
</dbReference>
<dbReference type="SMART" id="SM00448">
    <property type="entry name" value="REC"/>
    <property type="match status" value="1"/>
</dbReference>
<evidence type="ECO:0000256" key="5">
    <source>
        <dbReference type="ARBA" id="ARBA00023163"/>
    </source>
</evidence>
<name>A0A178MAB4_9PROT</name>
<reference evidence="9 11" key="1">
    <citation type="submission" date="2016-04" db="EMBL/GenBank/DDBJ databases">
        <title>Draft genome sequence of freshwater magnetotactic bacteria Magnetospirillum marisnigri SP-1 and Magnetospirillum moscoviense BB-1.</title>
        <authorList>
            <person name="Koziaeva V."/>
            <person name="Dziuba M.V."/>
            <person name="Ivanov T.M."/>
            <person name="Kuznetsov B."/>
            <person name="Grouzdev D.S."/>
        </authorList>
    </citation>
    <scope>NUCLEOTIDE SEQUENCE [LARGE SCALE GENOMIC DNA]</scope>
    <source>
        <strain evidence="9 11">SP-1</strain>
    </source>
</reference>
<feature type="modified residue" description="4-aspartylphosphate" evidence="6">
    <location>
        <position position="54"/>
    </location>
</feature>
<keyword evidence="5" id="KW-0804">Transcription</keyword>
<evidence type="ECO:0000256" key="4">
    <source>
        <dbReference type="ARBA" id="ARBA00023125"/>
    </source>
</evidence>
<evidence type="ECO:0000313" key="10">
    <source>
        <dbReference type="EMBL" id="OAN45714.1"/>
    </source>
</evidence>
<evidence type="ECO:0000256" key="1">
    <source>
        <dbReference type="ARBA" id="ARBA00022553"/>
    </source>
</evidence>
<dbReference type="CDD" id="cd17537">
    <property type="entry name" value="REC_FixJ"/>
    <property type="match status" value="1"/>
</dbReference>
<dbReference type="GO" id="GO:0006355">
    <property type="term" value="P:regulation of DNA-templated transcription"/>
    <property type="evidence" value="ECO:0007669"/>
    <property type="project" value="InterPro"/>
</dbReference>
<dbReference type="GO" id="GO:0000160">
    <property type="term" value="P:phosphorelay signal transduction system"/>
    <property type="evidence" value="ECO:0007669"/>
    <property type="project" value="UniProtKB-KW"/>
</dbReference>
<dbReference type="Gene3D" id="1.10.10.10">
    <property type="entry name" value="Winged helix-like DNA-binding domain superfamily/Winged helix DNA-binding domain"/>
    <property type="match status" value="1"/>
</dbReference>
<keyword evidence="2" id="KW-0902">Two-component regulatory system</keyword>
<gene>
    <name evidence="9" type="ORF">A6A04_07340</name>
    <name evidence="10" type="ORF">A6A04_07470</name>
</gene>
<dbReference type="PRINTS" id="PR00038">
    <property type="entry name" value="HTHLUXR"/>
</dbReference>
<evidence type="ECO:0000313" key="11">
    <source>
        <dbReference type="Proteomes" id="UP000078428"/>
    </source>
</evidence>
<dbReference type="PROSITE" id="PS50110">
    <property type="entry name" value="RESPONSE_REGULATORY"/>
    <property type="match status" value="1"/>
</dbReference>
<organism evidence="9 11">
    <name type="scientific">Paramagnetospirillum marisnigri</name>
    <dbReference type="NCBI Taxonomy" id="1285242"/>
    <lineage>
        <taxon>Bacteria</taxon>
        <taxon>Pseudomonadati</taxon>
        <taxon>Pseudomonadota</taxon>
        <taxon>Alphaproteobacteria</taxon>
        <taxon>Rhodospirillales</taxon>
        <taxon>Magnetospirillaceae</taxon>
        <taxon>Paramagnetospirillum</taxon>
    </lineage>
</organism>
<dbReference type="InterPro" id="IPR036388">
    <property type="entry name" value="WH-like_DNA-bd_sf"/>
</dbReference>
<keyword evidence="1 6" id="KW-0597">Phosphoprotein</keyword>
<sequence length="212" mass="22689">MDGAVIHVIDDDQGVRDSLVMLLDSAGMVSRAHADAESFLATTDLSRPGCVVADVRMPGMSGLDLLRYFNQQGLSIPLVVITGHAHVAMAVQALKEGAADFIEKPFEDTVLLNAVSLALDKGAKAYLDRRRREGVKARAEQLTPREREVMDLVVLGLSNKAAAAQLAISVRTVEIHRARVMDKMAAESLSALVRMALDLEDMGSASPAAARA</sequence>
<proteinExistence type="predicted"/>
<dbReference type="PANTHER" id="PTHR44688:SF16">
    <property type="entry name" value="DNA-BINDING TRANSCRIPTIONAL ACTIVATOR DEVR_DOSR"/>
    <property type="match status" value="1"/>
</dbReference>
<feature type="domain" description="Response regulatory" evidence="8">
    <location>
        <begin position="5"/>
        <end position="119"/>
    </location>
</feature>
<dbReference type="SMART" id="SM00421">
    <property type="entry name" value="HTH_LUXR"/>
    <property type="match status" value="1"/>
</dbReference>
<dbReference type="STRING" id="1285242.A6A04_07340"/>
<dbReference type="SUPFAM" id="SSF52172">
    <property type="entry name" value="CheY-like"/>
    <property type="match status" value="1"/>
</dbReference>
<dbReference type="EMBL" id="LWQT01000098">
    <property type="protein sequence ID" value="OAN45714.1"/>
    <property type="molecule type" value="Genomic_DNA"/>
</dbReference>
<dbReference type="InterPro" id="IPR001789">
    <property type="entry name" value="Sig_transdc_resp-reg_receiver"/>
</dbReference>
<keyword evidence="11" id="KW-1185">Reference proteome</keyword>
<dbReference type="FunFam" id="3.40.50.2300:FF:000018">
    <property type="entry name" value="DNA-binding transcriptional regulator NtrC"/>
    <property type="match status" value="1"/>
</dbReference>
<feature type="domain" description="HTH luxR-type" evidence="7">
    <location>
        <begin position="135"/>
        <end position="200"/>
    </location>
</feature>
<dbReference type="AlphaFoldDB" id="A0A178MAB4"/>
<dbReference type="EMBL" id="LWQT01000098">
    <property type="protein sequence ID" value="OAN45692.1"/>
    <property type="molecule type" value="Genomic_DNA"/>
</dbReference>
<evidence type="ECO:0000256" key="6">
    <source>
        <dbReference type="PROSITE-ProRule" id="PRU00169"/>
    </source>
</evidence>
<protein>
    <submittedName>
        <fullName evidence="9">DNA-binding response regulator</fullName>
    </submittedName>
</protein>
<dbReference type="PANTHER" id="PTHR44688">
    <property type="entry name" value="DNA-BINDING TRANSCRIPTIONAL ACTIVATOR DEVR_DOSR"/>
    <property type="match status" value="1"/>
</dbReference>
<evidence type="ECO:0000313" key="9">
    <source>
        <dbReference type="EMBL" id="OAN45692.1"/>
    </source>
</evidence>
<dbReference type="CDD" id="cd06170">
    <property type="entry name" value="LuxR_C_like"/>
    <property type="match status" value="1"/>
</dbReference>
<dbReference type="Gene3D" id="3.40.50.2300">
    <property type="match status" value="1"/>
</dbReference>
<dbReference type="SUPFAM" id="SSF46894">
    <property type="entry name" value="C-terminal effector domain of the bipartite response regulators"/>
    <property type="match status" value="1"/>
</dbReference>
<dbReference type="InterPro" id="IPR011006">
    <property type="entry name" value="CheY-like_superfamily"/>
</dbReference>
<comment type="caution">
    <text evidence="9">The sequence shown here is derived from an EMBL/GenBank/DDBJ whole genome shotgun (WGS) entry which is preliminary data.</text>
</comment>
<keyword evidence="4 9" id="KW-0238">DNA-binding</keyword>